<comment type="caution">
    <text evidence="1">The sequence shown here is derived from an EMBL/GenBank/DDBJ whole genome shotgun (WGS) entry which is preliminary data.</text>
</comment>
<sequence>MRYKHILPAFVSVVIIAAGCSKNKMETYQQKPAVYFASFTDTNDSLTRSLAGSLTESDTVFLTINLLGDKLAEDKEFTLTVNPSKTDAVEGVHFEKLKEKYVFPKGAYSVQVPVILYKKDAALDSKYFSLGLTIKATGDLDAGYPFKLNARILFTNQLVKPSYWDSWLSLYYGAYSRVKHNVCIHFQGGDFPATQAIATKAPYNVSYWMSYGRVVCLYFTNNIVNDENGNRILPWAAF</sequence>
<evidence type="ECO:0000313" key="1">
    <source>
        <dbReference type="EMBL" id="MBV4355882.1"/>
    </source>
</evidence>
<reference evidence="1" key="1">
    <citation type="submission" date="2021-06" db="EMBL/GenBank/DDBJ databases">
        <authorList>
            <person name="Huq M.A."/>
        </authorList>
    </citation>
    <scope>NUCLEOTIDE SEQUENCE</scope>
    <source>
        <strain evidence="1">MAH-26</strain>
    </source>
</reference>
<dbReference type="AlphaFoldDB" id="A0A9E2S6I0"/>
<protein>
    <submittedName>
        <fullName evidence="1">DUF4843 domain-containing protein</fullName>
    </submittedName>
</protein>
<dbReference type="EMBL" id="JAHSPG010000001">
    <property type="protein sequence ID" value="MBV4355882.1"/>
    <property type="molecule type" value="Genomic_DNA"/>
</dbReference>
<accession>A0A9E2S6I0</accession>
<keyword evidence="2" id="KW-1185">Reference proteome</keyword>
<dbReference type="InterPro" id="IPR032299">
    <property type="entry name" value="DUF4843"/>
</dbReference>
<proteinExistence type="predicted"/>
<dbReference type="PROSITE" id="PS51257">
    <property type="entry name" value="PROKAR_LIPOPROTEIN"/>
    <property type="match status" value="1"/>
</dbReference>
<dbReference type="Proteomes" id="UP000812270">
    <property type="component" value="Unassembled WGS sequence"/>
</dbReference>
<dbReference type="Pfam" id="PF16132">
    <property type="entry name" value="DUF4843"/>
    <property type="match status" value="1"/>
</dbReference>
<name>A0A9E2S6I0_9BACT</name>
<organism evidence="1 2">
    <name type="scientific">Pinibacter aurantiacus</name>
    <dbReference type="NCBI Taxonomy" id="2851599"/>
    <lineage>
        <taxon>Bacteria</taxon>
        <taxon>Pseudomonadati</taxon>
        <taxon>Bacteroidota</taxon>
        <taxon>Chitinophagia</taxon>
        <taxon>Chitinophagales</taxon>
        <taxon>Chitinophagaceae</taxon>
        <taxon>Pinibacter</taxon>
    </lineage>
</organism>
<dbReference type="RefSeq" id="WP_217789427.1">
    <property type="nucleotide sequence ID" value="NZ_JAHSPG010000001.1"/>
</dbReference>
<evidence type="ECO:0000313" key="2">
    <source>
        <dbReference type="Proteomes" id="UP000812270"/>
    </source>
</evidence>
<gene>
    <name evidence="1" type="ORF">KTO63_01900</name>
</gene>